<comment type="caution">
    <text evidence="1">The sequence shown here is derived from an EMBL/GenBank/DDBJ whole genome shotgun (WGS) entry which is preliminary data.</text>
</comment>
<dbReference type="Proteomes" id="UP000784294">
    <property type="component" value="Unassembled WGS sequence"/>
</dbReference>
<proteinExistence type="predicted"/>
<reference evidence="1" key="1">
    <citation type="submission" date="2018-11" db="EMBL/GenBank/DDBJ databases">
        <authorList>
            <consortium name="Pathogen Informatics"/>
        </authorList>
    </citation>
    <scope>NUCLEOTIDE SEQUENCE</scope>
</reference>
<dbReference type="OrthoDB" id="1591887at2759"/>
<dbReference type="EMBL" id="CAAALY010103931">
    <property type="protein sequence ID" value="VEL29521.1"/>
    <property type="molecule type" value="Genomic_DNA"/>
</dbReference>
<evidence type="ECO:0000313" key="2">
    <source>
        <dbReference type="Proteomes" id="UP000784294"/>
    </source>
</evidence>
<keyword evidence="2" id="KW-1185">Reference proteome</keyword>
<name>A0A3S5AZR6_9PLAT</name>
<organism evidence="1 2">
    <name type="scientific">Protopolystoma xenopodis</name>
    <dbReference type="NCBI Taxonomy" id="117903"/>
    <lineage>
        <taxon>Eukaryota</taxon>
        <taxon>Metazoa</taxon>
        <taxon>Spiralia</taxon>
        <taxon>Lophotrochozoa</taxon>
        <taxon>Platyhelminthes</taxon>
        <taxon>Monogenea</taxon>
        <taxon>Polyopisthocotylea</taxon>
        <taxon>Polystomatidea</taxon>
        <taxon>Polystomatidae</taxon>
        <taxon>Protopolystoma</taxon>
    </lineage>
</organism>
<gene>
    <name evidence="1" type="ORF">PXEA_LOCUS22961</name>
</gene>
<dbReference type="AlphaFoldDB" id="A0A3S5AZR6"/>
<sequence>MAEWSKAPDSRASLFPCWGISGLQMEAWVQIPLLTSRSFPRRYILAIVSTNSSPSSLQEFQSFFFFPPKSKFQVSPFYLKGVSLRQLSHPGGEDPVRLKCATFAHTPLSSGSICAVFATTGVGDPPAGAASGRHKKCIILLQSGGAVHPPKMERLAAWFTPQSFGSDSAFDMPSSLSE</sequence>
<accession>A0A3S5AZR6</accession>
<evidence type="ECO:0000313" key="1">
    <source>
        <dbReference type="EMBL" id="VEL29521.1"/>
    </source>
</evidence>
<protein>
    <submittedName>
        <fullName evidence="1">Uncharacterized protein</fullName>
    </submittedName>
</protein>